<dbReference type="PROSITE" id="PS00028">
    <property type="entry name" value="ZINC_FINGER_C2H2_1"/>
    <property type="match status" value="8"/>
</dbReference>
<keyword evidence="7" id="KW-0805">Transcription regulation</keyword>
<dbReference type="FunFam" id="3.30.160.60:FF:002254">
    <property type="entry name" value="Zinc finger protein 540"/>
    <property type="match status" value="1"/>
</dbReference>
<keyword evidence="3" id="KW-0479">Metal-binding</keyword>
<dbReference type="InterPro" id="IPR013087">
    <property type="entry name" value="Znf_C2H2_type"/>
</dbReference>
<name>A0A9D3S3Q9_ANGAN</name>
<evidence type="ECO:0000313" key="13">
    <source>
        <dbReference type="EMBL" id="KAG5853618.1"/>
    </source>
</evidence>
<accession>A0A9D3S3Q9</accession>
<dbReference type="Proteomes" id="UP001044222">
    <property type="component" value="Unassembled WGS sequence"/>
</dbReference>
<keyword evidence="8" id="KW-0238">DNA-binding</keyword>
<evidence type="ECO:0000256" key="9">
    <source>
        <dbReference type="ARBA" id="ARBA00023163"/>
    </source>
</evidence>
<gene>
    <name evidence="13" type="ORF">ANANG_G00027900</name>
</gene>
<keyword evidence="14" id="KW-1185">Reference proteome</keyword>
<dbReference type="SMART" id="SM00355">
    <property type="entry name" value="ZnF_C2H2"/>
    <property type="match status" value="8"/>
</dbReference>
<comment type="similarity">
    <text evidence="2">Belongs to the krueppel C2H2-type zinc-finger protein family.</text>
</comment>
<keyword evidence="9" id="KW-0804">Transcription</keyword>
<dbReference type="GO" id="GO:0008270">
    <property type="term" value="F:zinc ion binding"/>
    <property type="evidence" value="ECO:0007669"/>
    <property type="project" value="UniProtKB-KW"/>
</dbReference>
<feature type="domain" description="C2H2-type" evidence="12">
    <location>
        <begin position="355"/>
        <end position="382"/>
    </location>
</feature>
<evidence type="ECO:0000256" key="7">
    <source>
        <dbReference type="ARBA" id="ARBA00023015"/>
    </source>
</evidence>
<feature type="domain" description="C2H2-type" evidence="12">
    <location>
        <begin position="327"/>
        <end position="354"/>
    </location>
</feature>
<sequence length="494" mass="56975">MPFLKYITTRSRSLTEQHRIRQKEEELSGLEFVHMAETEIGCAVPGLNTLEPECVTAHSGVSDVHHTHTSLIKTETHLGSTHAGHLKMENLASTELGYVTHLHPDQIKAETDDGGYLKAEHISDFQDINCVKIEFDRIKCESSESLVSNLINTVMNGAGVDHKDQAESGQCAGEPNPHCKKEEIHHLQTPCRDLNHHCDKNNENNQTRIVQKDTNGGKKHIHCQKVEPKLINSFINRIPRKKGEIHTCKNACKKHINLNIHLRHNIGDKPYKCTQCEKCFLTNSDFIKHRRVHTGEKPFRCSQCGKCFSKIYNLNIHLRIHTGERPYKCIQCEKSFYIKSDLNVHLRTHSGEKPYTCIQCGKCFSRSSHLCSHLRIHTGEKPYKCSQCEKSYSTIYNLKIHLRIHTGEKPYKCTQCEKCFRTKSVLIKHLRIHTGEKPYKCTQCGKCFSRNSVLFQHQRIHTGEKPYTCVQCGKCFFQRYHLCRHLRIHAREKL</sequence>
<dbReference type="FunFam" id="3.30.160.60:FF:000212">
    <property type="entry name" value="zinc finger protein 382 isoform X2"/>
    <property type="match status" value="1"/>
</dbReference>
<comment type="caution">
    <text evidence="13">The sequence shown here is derived from an EMBL/GenBank/DDBJ whole genome shotgun (WGS) entry which is preliminary data.</text>
</comment>
<dbReference type="GO" id="GO:0000122">
    <property type="term" value="P:negative regulation of transcription by RNA polymerase II"/>
    <property type="evidence" value="ECO:0007669"/>
    <property type="project" value="UniProtKB-ARBA"/>
</dbReference>
<feature type="domain" description="C2H2-type" evidence="12">
    <location>
        <begin position="439"/>
        <end position="466"/>
    </location>
</feature>
<dbReference type="FunFam" id="3.30.160.60:FF:000630">
    <property type="entry name" value="Zinc finger protein 180"/>
    <property type="match status" value="1"/>
</dbReference>
<dbReference type="FunFam" id="3.30.160.60:FF:001506">
    <property type="entry name" value="Zinc finger protein"/>
    <property type="match status" value="1"/>
</dbReference>
<evidence type="ECO:0000313" key="14">
    <source>
        <dbReference type="Proteomes" id="UP001044222"/>
    </source>
</evidence>
<keyword evidence="4" id="KW-0677">Repeat</keyword>
<protein>
    <recommendedName>
        <fullName evidence="12">C2H2-type domain-containing protein</fullName>
    </recommendedName>
</protein>
<dbReference type="InterPro" id="IPR036236">
    <property type="entry name" value="Znf_C2H2_sf"/>
</dbReference>
<dbReference type="FunFam" id="3.30.160.60:FF:001270">
    <property type="entry name" value="zinc finger protein 583 isoform X1"/>
    <property type="match status" value="1"/>
</dbReference>
<proteinExistence type="inferred from homology"/>
<evidence type="ECO:0000256" key="1">
    <source>
        <dbReference type="ARBA" id="ARBA00004123"/>
    </source>
</evidence>
<feature type="domain" description="C2H2-type" evidence="12">
    <location>
        <begin position="467"/>
        <end position="494"/>
    </location>
</feature>
<feature type="domain" description="C2H2-type" evidence="12">
    <location>
        <begin position="271"/>
        <end position="298"/>
    </location>
</feature>
<dbReference type="Pfam" id="PF00096">
    <property type="entry name" value="zf-C2H2"/>
    <property type="match status" value="8"/>
</dbReference>
<evidence type="ECO:0000256" key="4">
    <source>
        <dbReference type="ARBA" id="ARBA00022737"/>
    </source>
</evidence>
<dbReference type="PANTHER" id="PTHR23234">
    <property type="entry name" value="ZNF44 PROTEIN"/>
    <property type="match status" value="1"/>
</dbReference>
<dbReference type="Gene3D" id="3.30.160.60">
    <property type="entry name" value="Classic Zinc Finger"/>
    <property type="match status" value="8"/>
</dbReference>
<evidence type="ECO:0000256" key="8">
    <source>
        <dbReference type="ARBA" id="ARBA00023125"/>
    </source>
</evidence>
<evidence type="ECO:0000256" key="2">
    <source>
        <dbReference type="ARBA" id="ARBA00006991"/>
    </source>
</evidence>
<feature type="domain" description="C2H2-type" evidence="12">
    <location>
        <begin position="299"/>
        <end position="326"/>
    </location>
</feature>
<dbReference type="FunFam" id="3.30.160.60:FF:001465">
    <property type="entry name" value="Zinc finger protein 560"/>
    <property type="match status" value="1"/>
</dbReference>
<evidence type="ECO:0000256" key="6">
    <source>
        <dbReference type="ARBA" id="ARBA00022833"/>
    </source>
</evidence>
<keyword evidence="10" id="KW-0539">Nucleus</keyword>
<feature type="domain" description="C2H2-type" evidence="12">
    <location>
        <begin position="383"/>
        <end position="410"/>
    </location>
</feature>
<dbReference type="AlphaFoldDB" id="A0A9D3S3Q9"/>
<evidence type="ECO:0000256" key="10">
    <source>
        <dbReference type="ARBA" id="ARBA00023242"/>
    </source>
</evidence>
<evidence type="ECO:0000256" key="11">
    <source>
        <dbReference type="PROSITE-ProRule" id="PRU00042"/>
    </source>
</evidence>
<keyword evidence="6" id="KW-0862">Zinc</keyword>
<evidence type="ECO:0000259" key="12">
    <source>
        <dbReference type="PROSITE" id="PS50157"/>
    </source>
</evidence>
<dbReference type="FunFam" id="3.30.160.60:FF:001158">
    <property type="entry name" value="zinc finger protein 22"/>
    <property type="match status" value="1"/>
</dbReference>
<keyword evidence="5 11" id="KW-0863">Zinc-finger</keyword>
<organism evidence="13 14">
    <name type="scientific">Anguilla anguilla</name>
    <name type="common">European freshwater eel</name>
    <name type="synonym">Muraena anguilla</name>
    <dbReference type="NCBI Taxonomy" id="7936"/>
    <lineage>
        <taxon>Eukaryota</taxon>
        <taxon>Metazoa</taxon>
        <taxon>Chordata</taxon>
        <taxon>Craniata</taxon>
        <taxon>Vertebrata</taxon>
        <taxon>Euteleostomi</taxon>
        <taxon>Actinopterygii</taxon>
        <taxon>Neopterygii</taxon>
        <taxon>Teleostei</taxon>
        <taxon>Anguilliformes</taxon>
        <taxon>Anguillidae</taxon>
        <taxon>Anguilla</taxon>
    </lineage>
</organism>
<dbReference type="SUPFAM" id="SSF57667">
    <property type="entry name" value="beta-beta-alpha zinc fingers"/>
    <property type="match status" value="5"/>
</dbReference>
<dbReference type="InterPro" id="IPR050758">
    <property type="entry name" value="Znf_C2H2-type"/>
</dbReference>
<comment type="subcellular location">
    <subcellularLocation>
        <location evidence="1">Nucleus</location>
    </subcellularLocation>
</comment>
<dbReference type="GO" id="GO:0005634">
    <property type="term" value="C:nucleus"/>
    <property type="evidence" value="ECO:0007669"/>
    <property type="project" value="UniProtKB-SubCell"/>
</dbReference>
<reference evidence="13" key="1">
    <citation type="submission" date="2021-01" db="EMBL/GenBank/DDBJ databases">
        <title>A chromosome-scale assembly of European eel, Anguilla anguilla.</title>
        <authorList>
            <person name="Henkel C."/>
            <person name="Jong-Raadsen S.A."/>
            <person name="Dufour S."/>
            <person name="Weltzien F.-A."/>
            <person name="Palstra A.P."/>
            <person name="Pelster B."/>
            <person name="Spaink H.P."/>
            <person name="Van Den Thillart G.E."/>
            <person name="Jansen H."/>
            <person name="Zahm M."/>
            <person name="Klopp C."/>
            <person name="Cedric C."/>
            <person name="Louis A."/>
            <person name="Berthelot C."/>
            <person name="Parey E."/>
            <person name="Roest Crollius H."/>
            <person name="Montfort J."/>
            <person name="Robinson-Rechavi M."/>
            <person name="Bucao C."/>
            <person name="Bouchez O."/>
            <person name="Gislard M."/>
            <person name="Lluch J."/>
            <person name="Milhes M."/>
            <person name="Lampietro C."/>
            <person name="Lopez Roques C."/>
            <person name="Donnadieu C."/>
            <person name="Braasch I."/>
            <person name="Desvignes T."/>
            <person name="Postlethwait J."/>
            <person name="Bobe J."/>
            <person name="Guiguen Y."/>
            <person name="Dirks R."/>
        </authorList>
    </citation>
    <scope>NUCLEOTIDE SEQUENCE</scope>
    <source>
        <strain evidence="13">Tag_6206</strain>
        <tissue evidence="13">Liver</tissue>
    </source>
</reference>
<feature type="domain" description="C2H2-type" evidence="12">
    <location>
        <begin position="411"/>
        <end position="438"/>
    </location>
</feature>
<evidence type="ECO:0000256" key="5">
    <source>
        <dbReference type="ARBA" id="ARBA00022771"/>
    </source>
</evidence>
<evidence type="ECO:0000256" key="3">
    <source>
        <dbReference type="ARBA" id="ARBA00022723"/>
    </source>
</evidence>
<dbReference type="EMBL" id="JAFIRN010000002">
    <property type="protein sequence ID" value="KAG5853618.1"/>
    <property type="molecule type" value="Genomic_DNA"/>
</dbReference>
<dbReference type="FunFam" id="3.30.160.60:FF:000446">
    <property type="entry name" value="Zinc finger protein"/>
    <property type="match status" value="1"/>
</dbReference>
<dbReference type="GO" id="GO:0003677">
    <property type="term" value="F:DNA binding"/>
    <property type="evidence" value="ECO:0007669"/>
    <property type="project" value="UniProtKB-KW"/>
</dbReference>
<dbReference type="PROSITE" id="PS50157">
    <property type="entry name" value="ZINC_FINGER_C2H2_2"/>
    <property type="match status" value="8"/>
</dbReference>